<keyword evidence="6" id="KW-1185">Reference proteome</keyword>
<dbReference type="Proteomes" id="UP001153678">
    <property type="component" value="Unassembled WGS sequence"/>
</dbReference>
<dbReference type="Pfam" id="PF20147">
    <property type="entry name" value="Crinkler"/>
    <property type="match status" value="1"/>
</dbReference>
<comment type="caution">
    <text evidence="5">The sequence shown here is derived from an EMBL/GenBank/DDBJ whole genome shotgun (WGS) entry which is preliminary data.</text>
</comment>
<feature type="non-terminal residue" evidence="5">
    <location>
        <position position="359"/>
    </location>
</feature>
<feature type="domain" description="Crinkler effector protein N-terminal" evidence="4">
    <location>
        <begin position="45"/>
        <end position="156"/>
    </location>
</feature>
<organism evidence="5 6">
    <name type="scientific">Funneliformis geosporum</name>
    <dbReference type="NCBI Taxonomy" id="1117311"/>
    <lineage>
        <taxon>Eukaryota</taxon>
        <taxon>Fungi</taxon>
        <taxon>Fungi incertae sedis</taxon>
        <taxon>Mucoromycota</taxon>
        <taxon>Glomeromycotina</taxon>
        <taxon>Glomeromycetes</taxon>
        <taxon>Glomerales</taxon>
        <taxon>Glomeraceae</taxon>
        <taxon>Funneliformis</taxon>
    </lineage>
</organism>
<proteinExistence type="predicted"/>
<dbReference type="GO" id="GO:0043657">
    <property type="term" value="C:host cell"/>
    <property type="evidence" value="ECO:0007669"/>
    <property type="project" value="UniProtKB-SubCell"/>
</dbReference>
<protein>
    <submittedName>
        <fullName evidence="5">10676_t:CDS:1</fullName>
    </submittedName>
</protein>
<dbReference type="AlphaFoldDB" id="A0A9W4T5A9"/>
<evidence type="ECO:0000256" key="2">
    <source>
        <dbReference type="ARBA" id="ARBA00004613"/>
    </source>
</evidence>
<dbReference type="InterPro" id="IPR045379">
    <property type="entry name" value="Crinkler_N"/>
</dbReference>
<dbReference type="OrthoDB" id="2423723at2759"/>
<dbReference type="PANTHER" id="PTHR34825:SF1">
    <property type="entry name" value="AAA-ATPASE-LIKE DOMAIN-CONTAINING PROTEIN"/>
    <property type="match status" value="1"/>
</dbReference>
<keyword evidence="3" id="KW-0964">Secreted</keyword>
<comment type="subcellular location">
    <subcellularLocation>
        <location evidence="1">Host cell</location>
    </subcellularLocation>
    <subcellularLocation>
        <location evidence="2">Secreted</location>
    </subcellularLocation>
</comment>
<gene>
    <name evidence="5" type="ORF">FWILDA_LOCUS15984</name>
</gene>
<dbReference type="EMBL" id="CAMKVN010009295">
    <property type="protein sequence ID" value="CAI2193258.1"/>
    <property type="molecule type" value="Genomic_DNA"/>
</dbReference>
<evidence type="ECO:0000259" key="4">
    <source>
        <dbReference type="Pfam" id="PF20147"/>
    </source>
</evidence>
<accession>A0A9W4T5A9</accession>
<sequence>MNGMKGSLNSRLDRRSLFVFTKTSVLNLVLTLEFSYLQIYTSIMVFCFVIGTEIESVFEVEDQAGMSISKLKNIIYDKKKNNFEGKGFDPSDLHLWKVDIPDNTKNVKLKTLESKSHNINNENTIIQELRGRRLTPFESLGDIFDNDSKNIRIIAQLPTTESLINKRRLWYRDPKDANVIQDSSNKDQKIPVLESEFKRVREYCKLYVDKTEWLTRLELNTGEEYDINIDTDITNYDVKDTTIELITSLAGDDKNEYRQVVILINEYDSPLLNVIGITKENTKIANDSHSVKMYSHLGLFSGLNNLKDIILSDELSGAYGFTGDEITKAFEDKLSNLCKSDDHYRDVQDAMNRLQKKYN</sequence>
<evidence type="ECO:0000256" key="3">
    <source>
        <dbReference type="ARBA" id="ARBA00022525"/>
    </source>
</evidence>
<evidence type="ECO:0000313" key="6">
    <source>
        <dbReference type="Proteomes" id="UP001153678"/>
    </source>
</evidence>
<evidence type="ECO:0000313" key="5">
    <source>
        <dbReference type="EMBL" id="CAI2193258.1"/>
    </source>
</evidence>
<reference evidence="5" key="1">
    <citation type="submission" date="2022-08" db="EMBL/GenBank/DDBJ databases">
        <authorList>
            <person name="Kallberg Y."/>
            <person name="Tangrot J."/>
            <person name="Rosling A."/>
        </authorList>
    </citation>
    <scope>NUCLEOTIDE SEQUENCE</scope>
    <source>
        <strain evidence="5">Wild A</strain>
    </source>
</reference>
<dbReference type="PANTHER" id="PTHR34825">
    <property type="entry name" value="CONSERVED PROTEIN, WITH A WEAK D-GALACTARATE DEHYDRATASE/ALTRONATE HYDROLASE DOMAIN"/>
    <property type="match status" value="1"/>
</dbReference>
<name>A0A9W4T5A9_9GLOM</name>
<evidence type="ECO:0000256" key="1">
    <source>
        <dbReference type="ARBA" id="ARBA00004340"/>
    </source>
</evidence>
<dbReference type="GO" id="GO:0005576">
    <property type="term" value="C:extracellular region"/>
    <property type="evidence" value="ECO:0007669"/>
    <property type="project" value="UniProtKB-SubCell"/>
</dbReference>